<dbReference type="EMBL" id="LKCW01000221">
    <property type="protein sequence ID" value="KPM36039.1"/>
    <property type="molecule type" value="Genomic_DNA"/>
</dbReference>
<evidence type="ECO:0000313" key="2">
    <source>
        <dbReference type="Proteomes" id="UP000050424"/>
    </source>
</evidence>
<dbReference type="AlphaFoldDB" id="A0A0P7B6I4"/>
<keyword evidence="2" id="KW-1185">Reference proteome</keyword>
<proteinExistence type="predicted"/>
<dbReference type="Pfam" id="PF06293">
    <property type="entry name" value="Kdo"/>
    <property type="match status" value="1"/>
</dbReference>
<evidence type="ECO:0008006" key="3">
    <source>
        <dbReference type="Google" id="ProtNLM"/>
    </source>
</evidence>
<dbReference type="OrthoDB" id="2687876at2759"/>
<accession>A0A0P7B6I4</accession>
<gene>
    <name evidence="1" type="ORF">AK830_g10545</name>
</gene>
<name>A0A0P7B6I4_9HYPO</name>
<dbReference type="Proteomes" id="UP000050424">
    <property type="component" value="Unassembled WGS sequence"/>
</dbReference>
<evidence type="ECO:0000313" key="1">
    <source>
        <dbReference type="EMBL" id="KPM36039.1"/>
    </source>
</evidence>
<protein>
    <recommendedName>
        <fullName evidence="3">Aminoglycoside phosphotransferase domain-containing protein</fullName>
    </recommendedName>
</protein>
<comment type="caution">
    <text evidence="1">The sequence shown here is derived from an EMBL/GenBank/DDBJ whole genome shotgun (WGS) entry which is preliminary data.</text>
</comment>
<dbReference type="Gene3D" id="1.10.510.10">
    <property type="entry name" value="Transferase(Phosphotransferase) domain 1"/>
    <property type="match status" value="1"/>
</dbReference>
<sequence>MAVPRIISMEFSLAGTDNSYFRILTGPSVKYITVKPGALDADSLMDMPLDFQNILPPLPYAENHWNSACVSRNAATGDLECKLSNKDLPGVQNIWHSKIINFLDIEKTQQLGLLAQECIWKQDTTTKPSERDDKYQQNHMIAKIARFPWEIQYIEAETEIYKLMENRGIAPQFLGHIHEGGRVIGFLLEKVEGRPAGEGDLNTCQQTLGRLHDLKILHGDCNRYNFVVCSDDKAILLDFETAKMEMNTEMLKEEMNTIEKRLSEDTDFGRGFIDIEE</sequence>
<dbReference type="InterPro" id="IPR011009">
    <property type="entry name" value="Kinase-like_dom_sf"/>
</dbReference>
<organism evidence="1 2">
    <name type="scientific">Neonectria ditissima</name>
    <dbReference type="NCBI Taxonomy" id="78410"/>
    <lineage>
        <taxon>Eukaryota</taxon>
        <taxon>Fungi</taxon>
        <taxon>Dikarya</taxon>
        <taxon>Ascomycota</taxon>
        <taxon>Pezizomycotina</taxon>
        <taxon>Sordariomycetes</taxon>
        <taxon>Hypocreomycetidae</taxon>
        <taxon>Hypocreales</taxon>
        <taxon>Nectriaceae</taxon>
        <taxon>Neonectria</taxon>
    </lineage>
</organism>
<dbReference type="STRING" id="78410.A0A0P7B6I4"/>
<dbReference type="SUPFAM" id="SSF56112">
    <property type="entry name" value="Protein kinase-like (PK-like)"/>
    <property type="match status" value="1"/>
</dbReference>
<reference evidence="1 2" key="1">
    <citation type="submission" date="2015-09" db="EMBL/GenBank/DDBJ databases">
        <title>Draft genome of a European isolate of the apple canker pathogen Neonectria ditissima.</title>
        <authorList>
            <person name="Gomez-Cortecero A."/>
            <person name="Harrison R.J."/>
            <person name="Armitage A.D."/>
        </authorList>
    </citation>
    <scope>NUCLEOTIDE SEQUENCE [LARGE SCALE GENOMIC DNA]</scope>
    <source>
        <strain evidence="1 2">R09/05</strain>
    </source>
</reference>